<dbReference type="SUPFAM" id="SSF46938">
    <property type="entry name" value="CRAL/TRIO N-terminal domain"/>
    <property type="match status" value="1"/>
</dbReference>
<dbReference type="PANTHER" id="PTHR45657:SF1">
    <property type="entry name" value="CRAL-TRIO DOMAIN-CONTAINING PROTEIN YKL091C-RELATED"/>
    <property type="match status" value="1"/>
</dbReference>
<dbReference type="SUPFAM" id="SSF52087">
    <property type="entry name" value="CRAL/TRIO domain"/>
    <property type="match status" value="1"/>
</dbReference>
<comment type="similarity">
    <text evidence="3">Belongs to the SFH family.</text>
</comment>
<dbReference type="InterPro" id="IPR001251">
    <property type="entry name" value="CRAL-TRIO_dom"/>
</dbReference>
<evidence type="ECO:0000313" key="6">
    <source>
        <dbReference type="EMBL" id="KAK9843933.1"/>
    </source>
</evidence>
<dbReference type="GO" id="GO:0005886">
    <property type="term" value="C:plasma membrane"/>
    <property type="evidence" value="ECO:0007669"/>
    <property type="project" value="UniProtKB-SubCell"/>
</dbReference>
<dbReference type="Pfam" id="PF03765">
    <property type="entry name" value="CRAL_TRIO_N"/>
    <property type="match status" value="1"/>
</dbReference>
<feature type="domain" description="CRAL-TRIO" evidence="5">
    <location>
        <begin position="83"/>
        <end position="258"/>
    </location>
</feature>
<feature type="compositionally biased region" description="Polar residues" evidence="4">
    <location>
        <begin position="301"/>
        <end position="310"/>
    </location>
</feature>
<evidence type="ECO:0000256" key="3">
    <source>
        <dbReference type="ARBA" id="ARBA00038020"/>
    </source>
</evidence>
<dbReference type="InterPro" id="IPR036273">
    <property type="entry name" value="CRAL/TRIO_N_dom_sf"/>
</dbReference>
<dbReference type="InterPro" id="IPR036865">
    <property type="entry name" value="CRAL-TRIO_dom_sf"/>
</dbReference>
<protein>
    <recommendedName>
        <fullName evidence="5">CRAL-TRIO domain-containing protein</fullName>
    </recommendedName>
</protein>
<dbReference type="InterPro" id="IPR051026">
    <property type="entry name" value="PI/PC_transfer"/>
</dbReference>
<evidence type="ECO:0000256" key="4">
    <source>
        <dbReference type="SAM" id="MobiDB-lite"/>
    </source>
</evidence>
<dbReference type="PROSITE" id="PS50191">
    <property type="entry name" value="CRAL_TRIO"/>
    <property type="match status" value="1"/>
</dbReference>
<evidence type="ECO:0000313" key="7">
    <source>
        <dbReference type="Proteomes" id="UP001485043"/>
    </source>
</evidence>
<dbReference type="CDD" id="cd00170">
    <property type="entry name" value="SEC14"/>
    <property type="match status" value="1"/>
</dbReference>
<keyword evidence="7" id="KW-1185">Reference proteome</keyword>
<dbReference type="GO" id="GO:0000139">
    <property type="term" value="C:Golgi membrane"/>
    <property type="evidence" value="ECO:0007669"/>
    <property type="project" value="UniProtKB-SubCell"/>
</dbReference>
<evidence type="ECO:0000259" key="5">
    <source>
        <dbReference type="PROSITE" id="PS50191"/>
    </source>
</evidence>
<proteinExistence type="inferred from homology"/>
<feature type="compositionally biased region" description="Basic residues" evidence="4">
    <location>
        <begin position="617"/>
        <end position="627"/>
    </location>
</feature>
<feature type="region of interest" description="Disordered" evidence="4">
    <location>
        <begin position="291"/>
        <end position="352"/>
    </location>
</feature>
<feature type="compositionally biased region" description="Low complexity" evidence="4">
    <location>
        <begin position="367"/>
        <end position="383"/>
    </location>
</feature>
<gene>
    <name evidence="6" type="ORF">WJX84_001075</name>
</gene>
<dbReference type="SMART" id="SM01100">
    <property type="entry name" value="CRAL_TRIO_N"/>
    <property type="match status" value="1"/>
</dbReference>
<evidence type="ECO:0000256" key="1">
    <source>
        <dbReference type="ARBA" id="ARBA00004202"/>
    </source>
</evidence>
<reference evidence="6 7" key="1">
    <citation type="journal article" date="2024" name="Nat. Commun.">
        <title>Phylogenomics reveals the evolutionary origins of lichenization in chlorophyte algae.</title>
        <authorList>
            <person name="Puginier C."/>
            <person name="Libourel C."/>
            <person name="Otte J."/>
            <person name="Skaloud P."/>
            <person name="Haon M."/>
            <person name="Grisel S."/>
            <person name="Petersen M."/>
            <person name="Berrin J.G."/>
            <person name="Delaux P.M."/>
            <person name="Dal Grande F."/>
            <person name="Keller J."/>
        </authorList>
    </citation>
    <scope>NUCLEOTIDE SEQUENCE [LARGE SCALE GENOMIC DNA]</scope>
    <source>
        <strain evidence="6 7">SAG 2523</strain>
    </source>
</reference>
<sequence>MPLPASTQEQAEVSRLQEVLGERKVHLPDSLQPGNSLDATLLRFLRARQHDIEAAADMLENTVRWRREANVEDALSTFLPEKKDGIIRRHLPGGFLGYDKLGRPVWMENSAALDIMSLEAAGVSLDDFLFYHYRAMEYLVNCKMSSATAQAGRLIDSHCIILDLDGLRMGHLNRSTMAMFKAVAALYQEHYPELMSNMFLVNIPMVFSAVWRVLQMFVDDRIKAKIRFLKRSDLHVLHEFVPRENLPRNLGGLRDDKLISDKTGFVPESLKESATLLTDSSLAQQPQLYGGHLRSGRIPQPSLSQPQTGRPTERGQHSSLRPTDNAASIAVSEASQQSISGSDAPIGSHMSHAKAVVKWEDDVAVTGSEEQPQPEQGLGQQPSRRSRHGAPQDADAEAEALMAEIRRVESSPAMDGDMSGDKKKGLWMSFTERRQLRMGRPQSPTRFGRHRQPDGDPWPGHAAAAEAAPKQAPRKPKGAVRKLLKLLKKGSGKQKRAEPAWGLEYLSAAKRAPKKRGSVKRLSSKIGRISLPLQIRGVRFQLPDTPEIPKEQLVERTAPSFAFEDEIIRLVGRFPSAPQLTAPVPGLGTTNTSEARGDLCNPGAARGRQTQHPPPSSKHRQPRRAHSHFAGSVASTKRHLPANQGAVLLDRTHDGQSVGCGDDNYSQLSWEPA</sequence>
<comment type="subcellular location">
    <subcellularLocation>
        <location evidence="1">Cell membrane</location>
        <topology evidence="1">Peripheral membrane protein</topology>
    </subcellularLocation>
    <subcellularLocation>
        <location evidence="2">Golgi apparatus membrane</location>
        <topology evidence="2">Peripheral membrane protein</topology>
    </subcellularLocation>
</comment>
<organism evidence="6 7">
    <name type="scientific">Apatococcus fuscideae</name>
    <dbReference type="NCBI Taxonomy" id="2026836"/>
    <lineage>
        <taxon>Eukaryota</taxon>
        <taxon>Viridiplantae</taxon>
        <taxon>Chlorophyta</taxon>
        <taxon>core chlorophytes</taxon>
        <taxon>Trebouxiophyceae</taxon>
        <taxon>Chlorellales</taxon>
        <taxon>Chlorellaceae</taxon>
        <taxon>Apatococcus</taxon>
    </lineage>
</organism>
<dbReference type="Pfam" id="PF00650">
    <property type="entry name" value="CRAL_TRIO"/>
    <property type="match status" value="1"/>
</dbReference>
<evidence type="ECO:0000256" key="2">
    <source>
        <dbReference type="ARBA" id="ARBA00004395"/>
    </source>
</evidence>
<dbReference type="Gene3D" id="3.40.525.10">
    <property type="entry name" value="CRAL-TRIO lipid binding domain"/>
    <property type="match status" value="1"/>
</dbReference>
<feature type="compositionally biased region" description="Low complexity" evidence="4">
    <location>
        <begin position="462"/>
        <end position="471"/>
    </location>
</feature>
<dbReference type="EMBL" id="JALJOV010001653">
    <property type="protein sequence ID" value="KAK9843933.1"/>
    <property type="molecule type" value="Genomic_DNA"/>
</dbReference>
<dbReference type="SMART" id="SM00516">
    <property type="entry name" value="SEC14"/>
    <property type="match status" value="1"/>
</dbReference>
<dbReference type="PANTHER" id="PTHR45657">
    <property type="entry name" value="CRAL-TRIO DOMAIN-CONTAINING PROTEIN YKL091C-RELATED"/>
    <property type="match status" value="1"/>
</dbReference>
<comment type="caution">
    <text evidence="6">The sequence shown here is derived from an EMBL/GenBank/DDBJ whole genome shotgun (WGS) entry which is preliminary data.</text>
</comment>
<feature type="compositionally biased region" description="Polar residues" evidence="4">
    <location>
        <begin position="317"/>
        <end position="326"/>
    </location>
</feature>
<dbReference type="InterPro" id="IPR011074">
    <property type="entry name" value="CRAL/TRIO_N_dom"/>
</dbReference>
<dbReference type="Proteomes" id="UP001485043">
    <property type="component" value="Unassembled WGS sequence"/>
</dbReference>
<dbReference type="AlphaFoldDB" id="A0AAW1SET0"/>
<feature type="region of interest" description="Disordered" evidence="4">
    <location>
        <begin position="365"/>
        <end position="478"/>
    </location>
</feature>
<name>A0AAW1SET0_9CHLO</name>
<feature type="compositionally biased region" description="Polar residues" evidence="4">
    <location>
        <begin position="664"/>
        <end position="673"/>
    </location>
</feature>
<accession>A0AAW1SET0</accession>
<feature type="region of interest" description="Disordered" evidence="4">
    <location>
        <begin position="578"/>
        <end position="673"/>
    </location>
</feature>